<dbReference type="PROSITE" id="PS51371">
    <property type="entry name" value="CBS"/>
    <property type="match status" value="2"/>
</dbReference>
<dbReference type="GO" id="GO:0005886">
    <property type="term" value="C:plasma membrane"/>
    <property type="evidence" value="ECO:0007669"/>
    <property type="project" value="UniProtKB-SubCell"/>
</dbReference>
<evidence type="ECO:0000256" key="2">
    <source>
        <dbReference type="ARBA" id="ARBA00022475"/>
    </source>
</evidence>
<reference evidence="13 14" key="1">
    <citation type="submission" date="2015-05" db="EMBL/GenBank/DDBJ databases">
        <title>Draft genome sequence of Lampropedia sp. CT6, isolated from the microbial mat of a hot water spring, located at Manikaran, India.</title>
        <authorList>
            <person name="Tripathi C."/>
            <person name="Rani P."/>
            <person name="Mahato N.K."/>
            <person name="Lal R."/>
        </authorList>
    </citation>
    <scope>NUCLEOTIDE SEQUENCE [LARGE SCALE GENOMIC DNA]</scope>
    <source>
        <strain evidence="13 14">CT6</strain>
    </source>
</reference>
<dbReference type="InterPro" id="IPR002550">
    <property type="entry name" value="CNNM"/>
</dbReference>
<dbReference type="InterPro" id="IPR046342">
    <property type="entry name" value="CBS_dom_sf"/>
</dbReference>
<dbReference type="RefSeq" id="WP_046740605.1">
    <property type="nucleotide sequence ID" value="NZ_LBNQ01000009.1"/>
</dbReference>
<dbReference type="InterPro" id="IPR044751">
    <property type="entry name" value="Ion_transp-like_CBS"/>
</dbReference>
<keyword evidence="14" id="KW-1185">Reference proteome</keyword>
<comment type="caution">
    <text evidence="13">The sequence shown here is derived from an EMBL/GenBank/DDBJ whole genome shotgun (WGS) entry which is preliminary data.</text>
</comment>
<dbReference type="InterPro" id="IPR016169">
    <property type="entry name" value="FAD-bd_PCMH_sub2"/>
</dbReference>
<feature type="domain" description="CBS" evidence="11">
    <location>
        <begin position="216"/>
        <end position="277"/>
    </location>
</feature>
<dbReference type="Pfam" id="PF03471">
    <property type="entry name" value="CorC_HlyC"/>
    <property type="match status" value="1"/>
</dbReference>
<evidence type="ECO:0000313" key="13">
    <source>
        <dbReference type="EMBL" id="KKW69170.1"/>
    </source>
</evidence>
<dbReference type="InterPro" id="IPR000644">
    <property type="entry name" value="CBS_dom"/>
</dbReference>
<evidence type="ECO:0000256" key="4">
    <source>
        <dbReference type="ARBA" id="ARBA00022737"/>
    </source>
</evidence>
<dbReference type="Gene3D" id="3.30.465.10">
    <property type="match status" value="1"/>
</dbReference>
<sequence>MEVLILIGLILLNGIFAMSEIALVTARRARLQARAEEGDKAAKVALKLGEDPTRFLSTIQIGITSIGLLSGIVGEAALAGPLAIWMQGALGVPAGTASVVSTAIVVLGVTYFSIVVGELVPKRLGQISPEPIARIVARPIQILAAITRPFVWLLSFSTNALLKMLGAKQAAGGGVTEEEIHAMLAEGSQSGAIDQSEHDIVRNVFRLDGREVGSLMTPRTEIVYIDLQNSDDDNLKTMIESGHTRFPVCDGGLDHILGYIHAKQVLARVASGQRPDFARDLHTCLYVPETLTGMALLAQFRANSLQMAFVVDEYGETEGIVTLQDVTEALTGEFASRDVDDAWARQLEDGSWLLYGTIPNVELKDRLGLHAVPEEERGHYNTLSGMFMLLLERIPQVGDSIEWEGWRFTVSEMDGKMVERVTAVRIQPGAPAPTTAPATDAAASQD</sequence>
<feature type="domain" description="CNNM transmembrane" evidence="12">
    <location>
        <begin position="1"/>
        <end position="197"/>
    </location>
</feature>
<dbReference type="OrthoDB" id="9797674at2"/>
<evidence type="ECO:0000259" key="12">
    <source>
        <dbReference type="PROSITE" id="PS51846"/>
    </source>
</evidence>
<evidence type="ECO:0000256" key="1">
    <source>
        <dbReference type="ARBA" id="ARBA00004651"/>
    </source>
</evidence>
<evidence type="ECO:0000259" key="11">
    <source>
        <dbReference type="PROSITE" id="PS51371"/>
    </source>
</evidence>
<evidence type="ECO:0000256" key="3">
    <source>
        <dbReference type="ARBA" id="ARBA00022692"/>
    </source>
</evidence>
<dbReference type="SUPFAM" id="SSF56176">
    <property type="entry name" value="FAD-binding/transporter-associated domain-like"/>
    <property type="match status" value="1"/>
</dbReference>
<dbReference type="InterPro" id="IPR036318">
    <property type="entry name" value="FAD-bd_PCMH-like_sf"/>
</dbReference>
<keyword evidence="6 8" id="KW-0129">CBS domain</keyword>
<evidence type="ECO:0000256" key="6">
    <source>
        <dbReference type="ARBA" id="ARBA00023122"/>
    </source>
</evidence>
<dbReference type="Pfam" id="PF00571">
    <property type="entry name" value="CBS"/>
    <property type="match status" value="2"/>
</dbReference>
<dbReference type="PROSITE" id="PS51846">
    <property type="entry name" value="CNNM"/>
    <property type="match status" value="1"/>
</dbReference>
<keyword evidence="7 9" id="KW-0472">Membrane</keyword>
<evidence type="ECO:0000313" key="14">
    <source>
        <dbReference type="Proteomes" id="UP000050580"/>
    </source>
</evidence>
<dbReference type="InterPro" id="IPR005170">
    <property type="entry name" value="Transptr-assoc_dom"/>
</dbReference>
<dbReference type="PANTHER" id="PTHR43099">
    <property type="entry name" value="UPF0053 PROTEIN YRKA"/>
    <property type="match status" value="1"/>
</dbReference>
<dbReference type="Gene3D" id="3.10.580.10">
    <property type="entry name" value="CBS-domain"/>
    <property type="match status" value="1"/>
</dbReference>
<accession>A0A0U1Q359</accession>
<evidence type="ECO:0000256" key="10">
    <source>
        <dbReference type="SAM" id="Phobius"/>
    </source>
</evidence>
<dbReference type="PATRIC" id="fig|1610491.3.peg.419"/>
<keyword evidence="2" id="KW-1003">Cell membrane</keyword>
<feature type="transmembrane region" description="Helical" evidence="10">
    <location>
        <begin position="59"/>
        <end position="85"/>
    </location>
</feature>
<gene>
    <name evidence="13" type="ORF">AAV94_02010</name>
</gene>
<dbReference type="Pfam" id="PF01595">
    <property type="entry name" value="CNNM"/>
    <property type="match status" value="1"/>
</dbReference>
<organism evidence="13 14">
    <name type="scientific">Lampropedia cohaerens</name>
    <dbReference type="NCBI Taxonomy" id="1610491"/>
    <lineage>
        <taxon>Bacteria</taxon>
        <taxon>Pseudomonadati</taxon>
        <taxon>Pseudomonadota</taxon>
        <taxon>Betaproteobacteria</taxon>
        <taxon>Burkholderiales</taxon>
        <taxon>Comamonadaceae</taxon>
        <taxon>Lampropedia</taxon>
    </lineage>
</organism>
<dbReference type="AlphaFoldDB" id="A0A0U1Q359"/>
<dbReference type="SUPFAM" id="SSF54631">
    <property type="entry name" value="CBS-domain pair"/>
    <property type="match status" value="1"/>
</dbReference>
<dbReference type="InterPro" id="IPR051676">
    <property type="entry name" value="UPF0053_domain"/>
</dbReference>
<dbReference type="PANTHER" id="PTHR43099:SF2">
    <property type="entry name" value="UPF0053 PROTEIN YRKA"/>
    <property type="match status" value="1"/>
</dbReference>
<keyword evidence="5 9" id="KW-1133">Transmembrane helix</keyword>
<name>A0A0U1Q359_9BURK</name>
<evidence type="ECO:0000256" key="7">
    <source>
        <dbReference type="ARBA" id="ARBA00023136"/>
    </source>
</evidence>
<evidence type="ECO:0000256" key="5">
    <source>
        <dbReference type="ARBA" id="ARBA00022989"/>
    </source>
</evidence>
<dbReference type="CDD" id="cd04590">
    <property type="entry name" value="CBS_pair_CorC_HlyC_assoc"/>
    <property type="match status" value="1"/>
</dbReference>
<keyword evidence="4" id="KW-0677">Repeat</keyword>
<evidence type="ECO:0000256" key="9">
    <source>
        <dbReference type="PROSITE-ProRule" id="PRU01193"/>
    </source>
</evidence>
<feature type="transmembrane region" description="Helical" evidence="10">
    <location>
        <begin position="97"/>
        <end position="120"/>
    </location>
</feature>
<dbReference type="SMART" id="SM01091">
    <property type="entry name" value="CorC_HlyC"/>
    <property type="match status" value="1"/>
</dbReference>
<keyword evidence="3 9" id="KW-0812">Transmembrane</keyword>
<dbReference type="EMBL" id="LBNQ01000009">
    <property type="protein sequence ID" value="KKW69170.1"/>
    <property type="molecule type" value="Genomic_DNA"/>
</dbReference>
<protein>
    <submittedName>
        <fullName evidence="13">Membrane protein</fullName>
    </submittedName>
</protein>
<comment type="subcellular location">
    <subcellularLocation>
        <location evidence="1">Cell membrane</location>
        <topology evidence="1">Multi-pass membrane protein</topology>
    </subcellularLocation>
</comment>
<feature type="domain" description="CBS" evidence="11">
    <location>
        <begin position="280"/>
        <end position="336"/>
    </location>
</feature>
<dbReference type="STRING" id="1610491.AAV94_02010"/>
<dbReference type="Proteomes" id="UP000050580">
    <property type="component" value="Unassembled WGS sequence"/>
</dbReference>
<evidence type="ECO:0000256" key="8">
    <source>
        <dbReference type="PROSITE-ProRule" id="PRU00703"/>
    </source>
</evidence>
<proteinExistence type="predicted"/>
<dbReference type="GO" id="GO:0050660">
    <property type="term" value="F:flavin adenine dinucleotide binding"/>
    <property type="evidence" value="ECO:0007669"/>
    <property type="project" value="InterPro"/>
</dbReference>